<dbReference type="GeneID" id="19299553"/>
<feature type="transmembrane region" description="Helical" evidence="1">
    <location>
        <begin position="27"/>
        <end position="49"/>
    </location>
</feature>
<dbReference type="AlphaFoldDB" id="S7RAH8"/>
<reference evidence="2 3" key="1">
    <citation type="journal article" date="2012" name="Science">
        <title>The Paleozoic origin of enzymatic lignin decomposition reconstructed from 31 fungal genomes.</title>
        <authorList>
            <person name="Floudas D."/>
            <person name="Binder M."/>
            <person name="Riley R."/>
            <person name="Barry K."/>
            <person name="Blanchette R.A."/>
            <person name="Henrissat B."/>
            <person name="Martinez A.T."/>
            <person name="Otillar R."/>
            <person name="Spatafora J.W."/>
            <person name="Yadav J.S."/>
            <person name="Aerts A."/>
            <person name="Benoit I."/>
            <person name="Boyd A."/>
            <person name="Carlson A."/>
            <person name="Copeland A."/>
            <person name="Coutinho P.M."/>
            <person name="de Vries R.P."/>
            <person name="Ferreira P."/>
            <person name="Findley K."/>
            <person name="Foster B."/>
            <person name="Gaskell J."/>
            <person name="Glotzer D."/>
            <person name="Gorecki P."/>
            <person name="Heitman J."/>
            <person name="Hesse C."/>
            <person name="Hori C."/>
            <person name="Igarashi K."/>
            <person name="Jurgens J.A."/>
            <person name="Kallen N."/>
            <person name="Kersten P."/>
            <person name="Kohler A."/>
            <person name="Kuees U."/>
            <person name="Kumar T.K.A."/>
            <person name="Kuo A."/>
            <person name="LaButti K."/>
            <person name="Larrondo L.F."/>
            <person name="Lindquist E."/>
            <person name="Ling A."/>
            <person name="Lombard V."/>
            <person name="Lucas S."/>
            <person name="Lundell T."/>
            <person name="Martin R."/>
            <person name="McLaughlin D.J."/>
            <person name="Morgenstern I."/>
            <person name="Morin E."/>
            <person name="Murat C."/>
            <person name="Nagy L.G."/>
            <person name="Nolan M."/>
            <person name="Ohm R.A."/>
            <person name="Patyshakuliyeva A."/>
            <person name="Rokas A."/>
            <person name="Ruiz-Duenas F.J."/>
            <person name="Sabat G."/>
            <person name="Salamov A."/>
            <person name="Samejima M."/>
            <person name="Schmutz J."/>
            <person name="Slot J.C."/>
            <person name="St John F."/>
            <person name="Stenlid J."/>
            <person name="Sun H."/>
            <person name="Sun S."/>
            <person name="Syed K."/>
            <person name="Tsang A."/>
            <person name="Wiebenga A."/>
            <person name="Young D."/>
            <person name="Pisabarro A."/>
            <person name="Eastwood D.C."/>
            <person name="Martin F."/>
            <person name="Cullen D."/>
            <person name="Grigoriev I.V."/>
            <person name="Hibbett D.S."/>
        </authorList>
    </citation>
    <scope>NUCLEOTIDE SEQUENCE [LARGE SCALE GENOMIC DNA]</scope>
    <source>
        <strain evidence="2 3">ATCC 11539</strain>
    </source>
</reference>
<gene>
    <name evidence="2" type="ORF">GLOTRDRAFT_112480</name>
</gene>
<organism evidence="2 3">
    <name type="scientific">Gloeophyllum trabeum (strain ATCC 11539 / FP-39264 / Madison 617)</name>
    <name type="common">Brown rot fungus</name>
    <dbReference type="NCBI Taxonomy" id="670483"/>
    <lineage>
        <taxon>Eukaryota</taxon>
        <taxon>Fungi</taxon>
        <taxon>Dikarya</taxon>
        <taxon>Basidiomycota</taxon>
        <taxon>Agaricomycotina</taxon>
        <taxon>Agaricomycetes</taxon>
        <taxon>Gloeophyllales</taxon>
        <taxon>Gloeophyllaceae</taxon>
        <taxon>Gloeophyllum</taxon>
    </lineage>
</organism>
<keyword evidence="3" id="KW-1185">Reference proteome</keyword>
<dbReference type="RefSeq" id="XP_007870253.1">
    <property type="nucleotide sequence ID" value="XM_007872062.1"/>
</dbReference>
<accession>S7RAH8</accession>
<dbReference type="HOGENOM" id="CLU_2740261_0_0_1"/>
<evidence type="ECO:0000256" key="1">
    <source>
        <dbReference type="SAM" id="Phobius"/>
    </source>
</evidence>
<protein>
    <submittedName>
        <fullName evidence="2">Uncharacterized protein</fullName>
    </submittedName>
</protein>
<dbReference type="KEGG" id="gtr:GLOTRDRAFT_112480"/>
<proteinExistence type="predicted"/>
<keyword evidence="1" id="KW-1133">Transmembrane helix</keyword>
<evidence type="ECO:0000313" key="2">
    <source>
        <dbReference type="EMBL" id="EPQ51260.1"/>
    </source>
</evidence>
<dbReference type="EMBL" id="KB469311">
    <property type="protein sequence ID" value="EPQ51260.1"/>
    <property type="molecule type" value="Genomic_DNA"/>
</dbReference>
<dbReference type="Proteomes" id="UP000030669">
    <property type="component" value="Unassembled WGS sequence"/>
</dbReference>
<keyword evidence="1" id="KW-0472">Membrane</keyword>
<sequence>MSLEYPANRSRWKLLIYALLQIWRKRWFPQAVFINIVDVQLACVLYLVLSSPAASSLTESQLGFMYGSHRT</sequence>
<name>S7RAH8_GLOTA</name>
<keyword evidence="1" id="KW-0812">Transmembrane</keyword>
<evidence type="ECO:0000313" key="3">
    <source>
        <dbReference type="Proteomes" id="UP000030669"/>
    </source>
</evidence>